<name>A0A2P6PPG0_ROSCH</name>
<organism evidence="1 2">
    <name type="scientific">Rosa chinensis</name>
    <name type="common">China rose</name>
    <dbReference type="NCBI Taxonomy" id="74649"/>
    <lineage>
        <taxon>Eukaryota</taxon>
        <taxon>Viridiplantae</taxon>
        <taxon>Streptophyta</taxon>
        <taxon>Embryophyta</taxon>
        <taxon>Tracheophyta</taxon>
        <taxon>Spermatophyta</taxon>
        <taxon>Magnoliopsida</taxon>
        <taxon>eudicotyledons</taxon>
        <taxon>Gunneridae</taxon>
        <taxon>Pentapetalae</taxon>
        <taxon>rosids</taxon>
        <taxon>fabids</taxon>
        <taxon>Rosales</taxon>
        <taxon>Rosaceae</taxon>
        <taxon>Rosoideae</taxon>
        <taxon>Rosoideae incertae sedis</taxon>
        <taxon>Rosa</taxon>
    </lineage>
</organism>
<evidence type="ECO:0000313" key="2">
    <source>
        <dbReference type="Proteomes" id="UP000238479"/>
    </source>
</evidence>
<gene>
    <name evidence="1" type="ORF">RchiOBHm_Chr6g0265601</name>
</gene>
<keyword evidence="2" id="KW-1185">Reference proteome</keyword>
<protein>
    <submittedName>
        <fullName evidence="1">Uncharacterized protein</fullName>
    </submittedName>
</protein>
<comment type="caution">
    <text evidence="1">The sequence shown here is derived from an EMBL/GenBank/DDBJ whole genome shotgun (WGS) entry which is preliminary data.</text>
</comment>
<dbReference type="Proteomes" id="UP000238479">
    <property type="component" value="Chromosome 6"/>
</dbReference>
<proteinExistence type="predicted"/>
<dbReference type="EMBL" id="PDCK01000044">
    <property type="protein sequence ID" value="PRQ23819.1"/>
    <property type="molecule type" value="Genomic_DNA"/>
</dbReference>
<accession>A0A2P6PPG0</accession>
<evidence type="ECO:0000313" key="1">
    <source>
        <dbReference type="EMBL" id="PRQ23819.1"/>
    </source>
</evidence>
<dbReference type="AlphaFoldDB" id="A0A2P6PPG0"/>
<sequence>MCISKFVNLAILELCRCKNLRVILELPLNIKCISVVDCISLEVFSLLSKILEHKDIYHIRKMDLSNCSRLCDNLGLDVGKMANLLVNQVGNSWFETLFPGNEVPKWFNCRKDVCVPVGGSETDQVLCELVVEIPHSLKWEDTGMVLCVVSESTEEFVGDCCFLRDKFTINGHSLGLSSLDVCYASREAESPHVWLKYTSLPGFLRPKLDRQSPSMPYMCQIILRRMGTGLRIKSCGVHLAYVSHGGDGDKLENEDDEEFYSCHSADATDDADAEEVNSDCFHDQRTSDNDAAKKLIGDTRLGLRNPKKRTWADYIDGKFSGSAAPSDTVPKK</sequence>
<dbReference type="Gramene" id="PRQ23819">
    <property type="protein sequence ID" value="PRQ23819"/>
    <property type="gene ID" value="RchiOBHm_Chr6g0265601"/>
</dbReference>
<reference evidence="1 2" key="1">
    <citation type="journal article" date="2018" name="Nat. Genet.">
        <title>The Rosa genome provides new insights in the design of modern roses.</title>
        <authorList>
            <person name="Bendahmane M."/>
        </authorList>
    </citation>
    <scope>NUCLEOTIDE SEQUENCE [LARGE SCALE GENOMIC DNA]</scope>
    <source>
        <strain evidence="2">cv. Old Blush</strain>
    </source>
</reference>